<keyword evidence="3" id="KW-0809">Transit peptide</keyword>
<sequence length="1043" mass="118007">MLGYRHFVLMLSLILHGRKSLELQRWRNLRFAVNPLQYSSAFSSASASLQDGRKGHNFTASYLVTSLGFTTKLAESISKKVSFEDNVNPQSVLSLLRGYGFRDSHISSIITNYPGLLTLDAERDLDPKLKFLKSRGASTSELTEILSKVPKILRIKKDKTLSRYYDFVREIVQADKSSSSEFEVSLPLPHESLKKVLEMGFDPTTSRFVQALRMLYQMSEKTIQDKVNVYTRLGLSGEDVWEMFKKWPTFMTNSEKKITQTFETFSKCGLVEEEILSAFKKFPQCIGASEHNCRKTEFVVKEMNWPLQAVVSFPGVLGLSMEKRVVPRCNVIKALMKKGLIGSDEPPPVGSALACTDELYVRKHDDDEELVAELMGILRGSRAFFELQKWRHFRFAVNIVLQNESPFSSASSTLQDGRKGHNFTVSSYLVDSLGFTTKLAESISRKVSFNDKVNPDSVLSLLRVHRFTDSQISTIITDYPQVLVADAERSLAPKLQFLKSRGASTSELTEVLSKVPKILGSKKDKTLSRYYDFVKEIVQADKSSKFKKLSPSSSLLSQGSKQENKIRNIIVLRELGMPQKLLFSLLTSHVQFVCGKDKFEESLKKVLEMGFDPTTTTLSFVGALRMLYALSDKTIKARVEVYERLGFSVEDVWAIFKEWPIFLGYAEKNIADSIETFLELGFSRDEFVMTVKRHPQCLGLSAELVKKKTEFLVKEMGWPIKAVVSNPSVLGNSMEKRMVPRCNVIKALMSKGLLGSELPSIHSVLVFLNKYVMKHDDEQLVAELMGIFSIGPLVSGKDKFEESLKKVLEMGFDPTTLSFVEALRVVYAFSDRTFEGRVEVYKRLGFSVEENIANSVETFLELGFSRDEFVMIVKRYPQCLGLSVETVKKKTEFLVNGMNWPLKAVVSNPAVLGYSLEKRMAPRCNVIKALMSKGLIQGQRYVMKHDDEQLVAELMTIFTRGHCERSPGLQKLCSMSLSLKLVFSAYSKHFSSATTMSRKSQNFTVFYLVNSLDLTTKLAETISKKVIFEDKDNPEFSSENCIY</sequence>
<keyword evidence="6" id="KW-1185">Reference proteome</keyword>
<gene>
    <name evidence="5" type="ORF">HID58_033013</name>
</gene>
<reference evidence="5 6" key="1">
    <citation type="submission" date="2021-05" db="EMBL/GenBank/DDBJ databases">
        <title>Genome Assembly of Synthetic Allotetraploid Brassica napus Reveals Homoeologous Exchanges between Subgenomes.</title>
        <authorList>
            <person name="Davis J.T."/>
        </authorList>
    </citation>
    <scope>NUCLEOTIDE SEQUENCE [LARGE SCALE GENOMIC DNA]</scope>
    <source>
        <strain evidence="6">cv. Da-Ae</strain>
        <tissue evidence="5">Seedling</tissue>
    </source>
</reference>
<keyword evidence="4" id="KW-0732">Signal</keyword>
<evidence type="ECO:0000256" key="3">
    <source>
        <dbReference type="ARBA" id="ARBA00022946"/>
    </source>
</evidence>
<evidence type="ECO:0008006" key="7">
    <source>
        <dbReference type="Google" id="ProtNLM"/>
    </source>
</evidence>
<dbReference type="EMBL" id="JAGKQM010000009">
    <property type="protein sequence ID" value="KAH0909692.1"/>
    <property type="molecule type" value="Genomic_DNA"/>
</dbReference>
<evidence type="ECO:0000256" key="2">
    <source>
        <dbReference type="ARBA" id="ARBA00022472"/>
    </source>
</evidence>
<evidence type="ECO:0000313" key="5">
    <source>
        <dbReference type="EMBL" id="KAH0909692.1"/>
    </source>
</evidence>
<dbReference type="InterPro" id="IPR003690">
    <property type="entry name" value="MTERF"/>
</dbReference>
<dbReference type="PANTHER" id="PTHR13068:SF220">
    <property type="entry name" value="F8K4.20 PROTEIN-RELATED"/>
    <property type="match status" value="1"/>
</dbReference>
<keyword evidence="2" id="KW-0805">Transcription regulation</keyword>
<keyword evidence="2" id="KW-0806">Transcription termination</keyword>
<dbReference type="Pfam" id="PF02536">
    <property type="entry name" value="mTERF"/>
    <property type="match status" value="4"/>
</dbReference>
<dbReference type="SMART" id="SM00733">
    <property type="entry name" value="Mterf"/>
    <property type="match status" value="16"/>
</dbReference>
<protein>
    <recommendedName>
        <fullName evidence="7">Mitochondrial transcription termination factor family protein</fullName>
    </recommendedName>
</protein>
<comment type="similarity">
    <text evidence="1">Belongs to the mTERF family.</text>
</comment>
<organism evidence="5 6">
    <name type="scientific">Brassica napus</name>
    <name type="common">Rape</name>
    <dbReference type="NCBI Taxonomy" id="3708"/>
    <lineage>
        <taxon>Eukaryota</taxon>
        <taxon>Viridiplantae</taxon>
        <taxon>Streptophyta</taxon>
        <taxon>Embryophyta</taxon>
        <taxon>Tracheophyta</taxon>
        <taxon>Spermatophyta</taxon>
        <taxon>Magnoliopsida</taxon>
        <taxon>eudicotyledons</taxon>
        <taxon>Gunneridae</taxon>
        <taxon>Pentapetalae</taxon>
        <taxon>rosids</taxon>
        <taxon>malvids</taxon>
        <taxon>Brassicales</taxon>
        <taxon>Brassicaceae</taxon>
        <taxon>Brassiceae</taxon>
        <taxon>Brassica</taxon>
    </lineage>
</organism>
<comment type="caution">
    <text evidence="5">The sequence shown here is derived from an EMBL/GenBank/DDBJ whole genome shotgun (WGS) entry which is preliminary data.</text>
</comment>
<dbReference type="Gene3D" id="1.25.70.10">
    <property type="entry name" value="Transcription termination factor 3, mitochondrial"/>
    <property type="match status" value="4"/>
</dbReference>
<keyword evidence="2" id="KW-0804">Transcription</keyword>
<feature type="signal peptide" evidence="4">
    <location>
        <begin position="1"/>
        <end position="20"/>
    </location>
</feature>
<name>A0ABQ8BY02_BRANA</name>
<evidence type="ECO:0000313" key="6">
    <source>
        <dbReference type="Proteomes" id="UP000824890"/>
    </source>
</evidence>
<evidence type="ECO:0000256" key="1">
    <source>
        <dbReference type="ARBA" id="ARBA00007692"/>
    </source>
</evidence>
<dbReference type="Proteomes" id="UP000824890">
    <property type="component" value="Unassembled WGS sequence"/>
</dbReference>
<dbReference type="InterPro" id="IPR038538">
    <property type="entry name" value="MTERF_sf"/>
</dbReference>
<dbReference type="PANTHER" id="PTHR13068">
    <property type="entry name" value="CGI-12 PROTEIN-RELATED"/>
    <property type="match status" value="1"/>
</dbReference>
<proteinExistence type="inferred from homology"/>
<feature type="chain" id="PRO_5045561979" description="Mitochondrial transcription termination factor family protein" evidence="4">
    <location>
        <begin position="21"/>
        <end position="1043"/>
    </location>
</feature>
<evidence type="ECO:0000256" key="4">
    <source>
        <dbReference type="SAM" id="SignalP"/>
    </source>
</evidence>
<accession>A0ABQ8BY02</accession>